<comment type="caution">
    <text evidence="2">The sequence shown here is derived from an EMBL/GenBank/DDBJ whole genome shotgun (WGS) entry which is preliminary data.</text>
</comment>
<gene>
    <name evidence="2" type="ORF">RS030_192942</name>
</gene>
<proteinExistence type="predicted"/>
<dbReference type="Proteomes" id="UP001311799">
    <property type="component" value="Unassembled WGS sequence"/>
</dbReference>
<keyword evidence="3" id="KW-1185">Reference proteome</keyword>
<protein>
    <submittedName>
        <fullName evidence="2">Uncharacterized protein</fullName>
    </submittedName>
</protein>
<name>A0AAV9XZT9_9CRYT</name>
<dbReference type="AlphaFoldDB" id="A0AAV9XZT9"/>
<accession>A0AAV9XZT9</accession>
<evidence type="ECO:0000313" key="3">
    <source>
        <dbReference type="Proteomes" id="UP001311799"/>
    </source>
</evidence>
<feature type="region of interest" description="Disordered" evidence="1">
    <location>
        <begin position="1"/>
        <end position="29"/>
    </location>
</feature>
<evidence type="ECO:0000256" key="1">
    <source>
        <dbReference type="SAM" id="MobiDB-lite"/>
    </source>
</evidence>
<evidence type="ECO:0000313" key="2">
    <source>
        <dbReference type="EMBL" id="KAK6589963.1"/>
    </source>
</evidence>
<dbReference type="EMBL" id="JAWDEY010000010">
    <property type="protein sequence ID" value="KAK6589963.1"/>
    <property type="molecule type" value="Genomic_DNA"/>
</dbReference>
<organism evidence="2 3">
    <name type="scientific">Cryptosporidium xiaoi</name>
    <dbReference type="NCBI Taxonomy" id="659607"/>
    <lineage>
        <taxon>Eukaryota</taxon>
        <taxon>Sar</taxon>
        <taxon>Alveolata</taxon>
        <taxon>Apicomplexa</taxon>
        <taxon>Conoidasida</taxon>
        <taxon>Coccidia</taxon>
        <taxon>Eucoccidiorida</taxon>
        <taxon>Eimeriorina</taxon>
        <taxon>Cryptosporidiidae</taxon>
        <taxon>Cryptosporidium</taxon>
    </lineage>
</organism>
<reference evidence="2 3" key="1">
    <citation type="submission" date="2023-10" db="EMBL/GenBank/DDBJ databases">
        <title>Comparative genomics analysis reveals potential genetic determinants of host preference in Cryptosporidium xiaoi.</title>
        <authorList>
            <person name="Xiao L."/>
            <person name="Li J."/>
        </authorList>
    </citation>
    <scope>NUCLEOTIDE SEQUENCE [LARGE SCALE GENOMIC DNA]</scope>
    <source>
        <strain evidence="2 3">52996</strain>
    </source>
</reference>
<sequence>MGDLAPKGDSNERITSETSKSTEVVGREDVNLEVEESHGDSEGVIDKCDEPYKSIGEKFNLDNASDLEKEIYKKYYLNIISSDKVSLKINKMLKNNNGIEIDFLFNFTRNIKRASNQLIYIK</sequence>